<name>A0A497XD59_9PROT</name>
<keyword evidence="2" id="KW-1185">Reference proteome</keyword>
<sequence length="61" mass="6398">MKHILDAVQGLLPFGPEASAVAANDALPAAKAMFVRAKGLADYRKTTGFLFRAADKAPPKA</sequence>
<dbReference type="Proteomes" id="UP000268908">
    <property type="component" value="Unassembled WGS sequence"/>
</dbReference>
<evidence type="ECO:0000313" key="2">
    <source>
        <dbReference type="Proteomes" id="UP000268908"/>
    </source>
</evidence>
<evidence type="ECO:0000313" key="1">
    <source>
        <dbReference type="EMBL" id="RLJ64891.1"/>
    </source>
</evidence>
<dbReference type="AlphaFoldDB" id="A0A497XD59"/>
<proteinExistence type="predicted"/>
<comment type="caution">
    <text evidence="1">The sequence shown here is derived from an EMBL/GenBank/DDBJ whole genome shotgun (WGS) entry which is preliminary data.</text>
</comment>
<dbReference type="EMBL" id="RCCI01000005">
    <property type="protein sequence ID" value="RLJ64891.1"/>
    <property type="molecule type" value="Genomic_DNA"/>
</dbReference>
<dbReference type="RefSeq" id="WP_121241274.1">
    <property type="nucleotide sequence ID" value="NZ_BHVV01000006.1"/>
</dbReference>
<reference evidence="1 2" key="1">
    <citation type="submission" date="2018-10" db="EMBL/GenBank/DDBJ databases">
        <title>Genomic Encyclopedia of Type Strains, Phase IV (KMG-IV): sequencing the most valuable type-strain genomes for metagenomic binning, comparative biology and taxonomic classification.</title>
        <authorList>
            <person name="Goeker M."/>
        </authorList>
    </citation>
    <scope>NUCLEOTIDE SEQUENCE [LARGE SCALE GENOMIC DNA]</scope>
    <source>
        <strain evidence="1 2">DSM 26916</strain>
    </source>
</reference>
<gene>
    <name evidence="1" type="ORF">DFR35_1540</name>
</gene>
<organism evidence="1 2">
    <name type="scientific">Sulfurisoma sediminicola</name>
    <dbReference type="NCBI Taxonomy" id="1381557"/>
    <lineage>
        <taxon>Bacteria</taxon>
        <taxon>Pseudomonadati</taxon>
        <taxon>Pseudomonadota</taxon>
        <taxon>Betaproteobacteria</taxon>
        <taxon>Nitrosomonadales</taxon>
        <taxon>Sterolibacteriaceae</taxon>
        <taxon>Sulfurisoma</taxon>
    </lineage>
</organism>
<protein>
    <submittedName>
        <fullName evidence="1">Uncharacterized protein</fullName>
    </submittedName>
</protein>
<accession>A0A497XD59</accession>